<name>A0ABP9NA67_9PSEU</name>
<evidence type="ECO:0000256" key="3">
    <source>
        <dbReference type="SAM" id="Phobius"/>
    </source>
</evidence>
<dbReference type="InterPro" id="IPR000462">
    <property type="entry name" value="CDP-OH_P_trans"/>
</dbReference>
<dbReference type="PROSITE" id="PS00379">
    <property type="entry name" value="CDP_ALCOHOL_P_TRANSF"/>
    <property type="match status" value="1"/>
</dbReference>
<accession>A0ABP9NA67</accession>
<keyword evidence="1 2" id="KW-0808">Transferase</keyword>
<feature type="transmembrane region" description="Helical" evidence="3">
    <location>
        <begin position="119"/>
        <end position="144"/>
    </location>
</feature>
<gene>
    <name evidence="4" type="ORF">GCM10023320_04830</name>
</gene>
<feature type="transmembrane region" description="Helical" evidence="3">
    <location>
        <begin position="191"/>
        <end position="209"/>
    </location>
</feature>
<comment type="similarity">
    <text evidence="2">Belongs to the CDP-alcohol phosphatidyltransferase class-I family.</text>
</comment>
<evidence type="ECO:0008006" key="6">
    <source>
        <dbReference type="Google" id="ProtNLM"/>
    </source>
</evidence>
<dbReference type="InterPro" id="IPR043130">
    <property type="entry name" value="CDP-OH_PTrfase_TM_dom"/>
</dbReference>
<evidence type="ECO:0000256" key="2">
    <source>
        <dbReference type="RuleBase" id="RU003750"/>
    </source>
</evidence>
<comment type="caution">
    <text evidence="4">The sequence shown here is derived from an EMBL/GenBank/DDBJ whole genome shotgun (WGS) entry which is preliminary data.</text>
</comment>
<dbReference type="RefSeq" id="WP_345602909.1">
    <property type="nucleotide sequence ID" value="NZ_BAABJO010000002.1"/>
</dbReference>
<protein>
    <recommendedName>
        <fullName evidence="6">Phosphatidylglycerophosphate synthase</fullName>
    </recommendedName>
</protein>
<dbReference type="InterPro" id="IPR048254">
    <property type="entry name" value="CDP_ALCOHOL_P_TRANSF_CS"/>
</dbReference>
<reference evidence="5" key="1">
    <citation type="journal article" date="2019" name="Int. J. Syst. Evol. Microbiol.">
        <title>The Global Catalogue of Microorganisms (GCM) 10K type strain sequencing project: providing services to taxonomists for standard genome sequencing and annotation.</title>
        <authorList>
            <consortium name="The Broad Institute Genomics Platform"/>
            <consortium name="The Broad Institute Genome Sequencing Center for Infectious Disease"/>
            <person name="Wu L."/>
            <person name="Ma J."/>
        </authorList>
    </citation>
    <scope>NUCLEOTIDE SEQUENCE [LARGE SCALE GENOMIC DNA]</scope>
    <source>
        <strain evidence="5">JCM 18302</strain>
    </source>
</reference>
<dbReference type="Gene3D" id="1.20.120.1760">
    <property type="match status" value="1"/>
</dbReference>
<dbReference type="Pfam" id="PF01066">
    <property type="entry name" value="CDP-OH_P_transf"/>
    <property type="match status" value="1"/>
</dbReference>
<dbReference type="Proteomes" id="UP001500804">
    <property type="component" value="Unassembled WGS sequence"/>
</dbReference>
<dbReference type="EMBL" id="BAABJO010000002">
    <property type="protein sequence ID" value="GAA5111662.1"/>
    <property type="molecule type" value="Genomic_DNA"/>
</dbReference>
<sequence length="222" mass="22385">MQLLILAGLAAAFGLGPLGVLVGVVYAAALLGLLSAAMHRAGRSVLGPADLVTLARALLVGGVAAVVADGLLTGRTAPAALVALASVALALDAVDGKVARHTGTVSPVGARFDMEVDAFLVLVLSVHVAGIVGPWVLAIGLMRYVFVAAGRLLPWLRGPVPPSHVAKTVAAVQGVVLVVVAAGLLPYPATVALVAVALALLVWSFGRTVQWLWRAARVPAAC</sequence>
<organism evidence="4 5">
    <name type="scientific">Pseudonocardia adelaidensis</name>
    <dbReference type="NCBI Taxonomy" id="648754"/>
    <lineage>
        <taxon>Bacteria</taxon>
        <taxon>Bacillati</taxon>
        <taxon>Actinomycetota</taxon>
        <taxon>Actinomycetes</taxon>
        <taxon>Pseudonocardiales</taxon>
        <taxon>Pseudonocardiaceae</taxon>
        <taxon>Pseudonocardia</taxon>
    </lineage>
</organism>
<keyword evidence="5" id="KW-1185">Reference proteome</keyword>
<evidence type="ECO:0000256" key="1">
    <source>
        <dbReference type="ARBA" id="ARBA00022679"/>
    </source>
</evidence>
<proteinExistence type="inferred from homology"/>
<evidence type="ECO:0000313" key="5">
    <source>
        <dbReference type="Proteomes" id="UP001500804"/>
    </source>
</evidence>
<keyword evidence="3" id="KW-1133">Transmembrane helix</keyword>
<evidence type="ECO:0000313" key="4">
    <source>
        <dbReference type="EMBL" id="GAA5111662.1"/>
    </source>
</evidence>
<keyword evidence="3" id="KW-0812">Transmembrane</keyword>
<keyword evidence="3" id="KW-0472">Membrane</keyword>